<sequence>MQDYKKNKRRMTNQPMPTMNEEEVYTEEINSEDMRGFKKSHHHNECNTDNKCDCHDDCKPCNPCKPNPCNPCKPNPCNPCKPNPCDDNCGCHDHCKCDCEPCEMDSDECFENKCGPECCNPISPRNFSVSNAVPFAIEANRIFDTMQFQTFTDATGPNGEPLTFETEVVEVFGSVPSAGKASVTIEKICLSNDGIVIDTGMTTLEDFDLDPLGDIVGRNCETTFEFAVCGERNAECCRQGKGKSVAYKQRGLTVAVRNLVLELRGRCGCTEFVALAFPAVRAGGGCKRRVDYVEFTFNTLSAPICLPADGRAVTLRQEYQTNLTVDCIGKSILKLECNECCEPFYELIIPNDIDLVLCLQNTVSTLISEQIVVLASPNPIQPRLVDTFSKVCDFSQCGPNHESGKPSCHR</sequence>
<evidence type="ECO:0000313" key="1">
    <source>
        <dbReference type="EMBL" id="VFD53157.1"/>
    </source>
</evidence>
<dbReference type="RefSeq" id="WP_003418933.1">
    <property type="nucleotide sequence ID" value="NZ_BEHB01000001.1"/>
</dbReference>
<proteinExistence type="predicted"/>
<organism evidence="1 2">
    <name type="scientific">Clostridioides difficile</name>
    <name type="common">Peptoclostridium difficile</name>
    <dbReference type="NCBI Taxonomy" id="1496"/>
    <lineage>
        <taxon>Bacteria</taxon>
        <taxon>Bacillati</taxon>
        <taxon>Bacillota</taxon>
        <taxon>Clostridia</taxon>
        <taxon>Peptostreptococcales</taxon>
        <taxon>Peptostreptococcaceae</taxon>
        <taxon>Clostridioides</taxon>
    </lineage>
</organism>
<evidence type="ECO:0008006" key="3">
    <source>
        <dbReference type="Google" id="ProtNLM"/>
    </source>
</evidence>
<gene>
    <name evidence="1" type="ORF">SAMEA1710456_00609</name>
</gene>
<dbReference type="EMBL" id="CAADAT010000002">
    <property type="protein sequence ID" value="VFD53157.1"/>
    <property type="molecule type" value="Genomic_DNA"/>
</dbReference>
<dbReference type="Proteomes" id="UP000346772">
    <property type="component" value="Unassembled WGS sequence"/>
</dbReference>
<dbReference type="AlphaFoldDB" id="A0AAX3GWR6"/>
<reference evidence="1 2" key="1">
    <citation type="submission" date="2019-02" db="EMBL/GenBank/DDBJ databases">
        <authorList>
            <consortium name="Pathogen Informatics"/>
        </authorList>
    </citation>
    <scope>NUCLEOTIDE SEQUENCE [LARGE SCALE GENOMIC DNA]</scope>
    <source>
        <strain evidence="1 2">078GUE027</strain>
    </source>
</reference>
<accession>A0AAX3GWR6</accession>
<protein>
    <recommendedName>
        <fullName evidence="3">Exosporium morphogenetic protein CdeC</fullName>
    </recommendedName>
</protein>
<evidence type="ECO:0000313" key="2">
    <source>
        <dbReference type="Proteomes" id="UP000346772"/>
    </source>
</evidence>
<comment type="caution">
    <text evidence="1">The sequence shown here is derived from an EMBL/GenBank/DDBJ whole genome shotgun (WGS) entry which is preliminary data.</text>
</comment>
<name>A0AAX3GWR6_CLODI</name>